<dbReference type="InterPro" id="IPR050272">
    <property type="entry name" value="Isochorismatase-like_hydrls"/>
</dbReference>
<dbReference type="EMBL" id="BLPG01000001">
    <property type="protein sequence ID" value="GFJ86584.1"/>
    <property type="molecule type" value="Genomic_DNA"/>
</dbReference>
<dbReference type="InterPro" id="IPR016291">
    <property type="entry name" value="Isochorismatase"/>
</dbReference>
<organism evidence="3 4">
    <name type="scientific">Phytohabitans rumicis</name>
    <dbReference type="NCBI Taxonomy" id="1076125"/>
    <lineage>
        <taxon>Bacteria</taxon>
        <taxon>Bacillati</taxon>
        <taxon>Actinomycetota</taxon>
        <taxon>Actinomycetes</taxon>
        <taxon>Micromonosporales</taxon>
        <taxon>Micromonosporaceae</taxon>
    </lineage>
</organism>
<dbReference type="Gene3D" id="3.40.50.850">
    <property type="entry name" value="Isochorismatase-like"/>
    <property type="match status" value="1"/>
</dbReference>
<dbReference type="PANTHER" id="PTHR43540">
    <property type="entry name" value="PEROXYUREIDOACRYLATE/UREIDOACRYLATE AMIDOHYDROLASE-RELATED"/>
    <property type="match status" value="1"/>
</dbReference>
<dbReference type="InterPro" id="IPR036380">
    <property type="entry name" value="Isochorismatase-like_sf"/>
</dbReference>
<keyword evidence="4" id="KW-1185">Reference proteome</keyword>
<sequence length="221" mass="24441">MSIPAIRPYPMPTEADLGASVPSWRPDAGRALLLIHDMQRYFVDLFPAGEAPMRDLLANLRRIRHAATALGMPVVYTAQPGRMSRRRRGLLRDFWGPGMRSDGPDREIVSALRPGPGDVLVEKCRYSAFHDTGLAEVLRTHRRDQLIVCGVFAHIGCLMTACDAFTRDVEPFLIADAVADFTAPDHRMALEYAARTCAVTMTTGRLLDLLVARDDPGQLDA</sequence>
<keyword evidence="1" id="KW-0378">Hydrolase</keyword>
<name>A0A6V8KRV4_9ACTN</name>
<dbReference type="SUPFAM" id="SSF52499">
    <property type="entry name" value="Isochorismatase-like hydrolases"/>
    <property type="match status" value="1"/>
</dbReference>
<dbReference type="PRINTS" id="PR01398">
    <property type="entry name" value="ISCHRISMTASE"/>
</dbReference>
<dbReference type="PANTHER" id="PTHR43540:SF3">
    <property type="entry name" value="ENTEROBACTIN SYNTHASE COMPONENT B"/>
    <property type="match status" value="1"/>
</dbReference>
<dbReference type="InterPro" id="IPR000868">
    <property type="entry name" value="Isochorismatase-like_dom"/>
</dbReference>
<feature type="domain" description="Isochorismatase-like" evidence="2">
    <location>
        <begin position="32"/>
        <end position="203"/>
    </location>
</feature>
<dbReference type="GO" id="GO:0008908">
    <property type="term" value="F:isochorismatase activity"/>
    <property type="evidence" value="ECO:0007669"/>
    <property type="project" value="InterPro"/>
</dbReference>
<protein>
    <recommendedName>
        <fullName evidence="2">Isochorismatase-like domain-containing protein</fullName>
    </recommendedName>
</protein>
<evidence type="ECO:0000256" key="1">
    <source>
        <dbReference type="ARBA" id="ARBA00022801"/>
    </source>
</evidence>
<gene>
    <name evidence="3" type="ORF">Prum_002260</name>
</gene>
<reference evidence="3 4" key="1">
    <citation type="submission" date="2020-03" db="EMBL/GenBank/DDBJ databases">
        <title>Whole genome shotgun sequence of Phytohabitans rumicis NBRC 108638.</title>
        <authorList>
            <person name="Komaki H."/>
            <person name="Tamura T."/>
        </authorList>
    </citation>
    <scope>NUCLEOTIDE SEQUENCE [LARGE SCALE GENOMIC DNA]</scope>
    <source>
        <strain evidence="3 4">NBRC 108638</strain>
    </source>
</reference>
<proteinExistence type="predicted"/>
<dbReference type="Proteomes" id="UP000482960">
    <property type="component" value="Unassembled WGS sequence"/>
</dbReference>
<accession>A0A6V8KRV4</accession>
<evidence type="ECO:0000259" key="2">
    <source>
        <dbReference type="Pfam" id="PF00857"/>
    </source>
</evidence>
<reference evidence="3 4" key="2">
    <citation type="submission" date="2020-03" db="EMBL/GenBank/DDBJ databases">
        <authorList>
            <person name="Ichikawa N."/>
            <person name="Kimura A."/>
            <person name="Kitahashi Y."/>
            <person name="Uohara A."/>
        </authorList>
    </citation>
    <scope>NUCLEOTIDE SEQUENCE [LARGE SCALE GENOMIC DNA]</scope>
    <source>
        <strain evidence="3 4">NBRC 108638</strain>
    </source>
</reference>
<evidence type="ECO:0000313" key="4">
    <source>
        <dbReference type="Proteomes" id="UP000482960"/>
    </source>
</evidence>
<dbReference type="AlphaFoldDB" id="A0A6V8KRV4"/>
<evidence type="ECO:0000313" key="3">
    <source>
        <dbReference type="EMBL" id="GFJ86584.1"/>
    </source>
</evidence>
<dbReference type="Pfam" id="PF00857">
    <property type="entry name" value="Isochorismatase"/>
    <property type="match status" value="1"/>
</dbReference>
<dbReference type="RefSeq" id="WP_173073157.1">
    <property type="nucleotide sequence ID" value="NZ_BAABJB010000030.1"/>
</dbReference>
<comment type="caution">
    <text evidence="3">The sequence shown here is derived from an EMBL/GenBank/DDBJ whole genome shotgun (WGS) entry which is preliminary data.</text>
</comment>